<evidence type="ECO:0000256" key="7">
    <source>
        <dbReference type="RuleBase" id="RU000320"/>
    </source>
</evidence>
<keyword evidence="4 8" id="KW-1133">Transmembrane helix</keyword>
<feature type="transmembrane region" description="Helical" evidence="8">
    <location>
        <begin position="480"/>
        <end position="503"/>
    </location>
</feature>
<evidence type="ECO:0000256" key="2">
    <source>
        <dbReference type="ARBA" id="ARBA00022475"/>
    </source>
</evidence>
<protein>
    <submittedName>
        <fullName evidence="11">Formate hydrogenlyase subunit 3/multisubunit Na+/H+ antiporter MnhD subunit</fullName>
    </submittedName>
</protein>
<keyword evidence="5" id="KW-0560">Oxidoreductase</keyword>
<dbReference type="InterPro" id="IPR003918">
    <property type="entry name" value="NADH_UbQ_OxRdtase"/>
</dbReference>
<keyword evidence="6 8" id="KW-0472">Membrane</keyword>
<evidence type="ECO:0000259" key="10">
    <source>
        <dbReference type="Pfam" id="PF00662"/>
    </source>
</evidence>
<feature type="transmembrane region" description="Helical" evidence="8">
    <location>
        <begin position="1110"/>
        <end position="1135"/>
    </location>
</feature>
<organism evidence="11 12">
    <name type="scientific">Desulfobaculum xiamenense</name>
    <dbReference type="NCBI Taxonomy" id="995050"/>
    <lineage>
        <taxon>Bacteria</taxon>
        <taxon>Pseudomonadati</taxon>
        <taxon>Thermodesulfobacteriota</taxon>
        <taxon>Desulfovibrionia</taxon>
        <taxon>Desulfovibrionales</taxon>
        <taxon>Desulfovibrionaceae</taxon>
        <taxon>Desulfobaculum</taxon>
    </lineage>
</organism>
<feature type="transmembrane region" description="Helical" evidence="8">
    <location>
        <begin position="957"/>
        <end position="979"/>
    </location>
</feature>
<feature type="transmembrane region" description="Helical" evidence="8">
    <location>
        <begin position="700"/>
        <end position="718"/>
    </location>
</feature>
<feature type="domain" description="NADH-Ubiquinone oxidoreductase (complex I) chain 5 N-terminal" evidence="10">
    <location>
        <begin position="250"/>
        <end position="283"/>
    </location>
</feature>
<evidence type="ECO:0000256" key="3">
    <source>
        <dbReference type="ARBA" id="ARBA00022692"/>
    </source>
</evidence>
<keyword evidence="3 7" id="KW-0812">Transmembrane</keyword>
<feature type="transmembrane region" description="Helical" evidence="8">
    <location>
        <begin position="1064"/>
        <end position="1089"/>
    </location>
</feature>
<feature type="domain" description="NADH:quinone oxidoreductase/Mrp antiporter transmembrane" evidence="9">
    <location>
        <begin position="774"/>
        <end position="1076"/>
    </location>
</feature>
<dbReference type="InterPro" id="IPR052175">
    <property type="entry name" value="ComplexI-like_HydComp"/>
</dbReference>
<evidence type="ECO:0000259" key="9">
    <source>
        <dbReference type="Pfam" id="PF00361"/>
    </source>
</evidence>
<dbReference type="PRINTS" id="PR01437">
    <property type="entry name" value="NUOXDRDTASE4"/>
</dbReference>
<feature type="transmembrane region" description="Helical" evidence="8">
    <location>
        <begin position="336"/>
        <end position="357"/>
    </location>
</feature>
<feature type="domain" description="NADH:quinone oxidoreductase/Mrp antiporter transmembrane" evidence="9">
    <location>
        <begin position="300"/>
        <end position="596"/>
    </location>
</feature>
<evidence type="ECO:0000313" key="11">
    <source>
        <dbReference type="EMBL" id="NJB66504.1"/>
    </source>
</evidence>
<dbReference type="AlphaFoldDB" id="A0A846QMM7"/>
<keyword evidence="11" id="KW-0456">Lyase</keyword>
<feature type="transmembrane region" description="Helical" evidence="8">
    <location>
        <begin position="674"/>
        <end position="693"/>
    </location>
</feature>
<feature type="transmembrane region" description="Helical" evidence="8">
    <location>
        <begin position="583"/>
        <end position="603"/>
    </location>
</feature>
<feature type="transmembrane region" description="Helical" evidence="8">
    <location>
        <begin position="545"/>
        <end position="563"/>
    </location>
</feature>
<name>A0A846QMM7_9BACT</name>
<feature type="transmembrane region" description="Helical" evidence="8">
    <location>
        <begin position="724"/>
        <end position="743"/>
    </location>
</feature>
<evidence type="ECO:0000256" key="1">
    <source>
        <dbReference type="ARBA" id="ARBA00004651"/>
    </source>
</evidence>
<evidence type="ECO:0000256" key="4">
    <source>
        <dbReference type="ARBA" id="ARBA00022989"/>
    </source>
</evidence>
<reference evidence="11 12" key="1">
    <citation type="submission" date="2020-03" db="EMBL/GenBank/DDBJ databases">
        <title>Genomic Encyclopedia of Type Strains, Phase IV (KMG-IV): sequencing the most valuable type-strain genomes for metagenomic binning, comparative biology and taxonomic classification.</title>
        <authorList>
            <person name="Goeker M."/>
        </authorList>
    </citation>
    <scope>NUCLEOTIDE SEQUENCE [LARGE SCALE GENOMIC DNA]</scope>
    <source>
        <strain evidence="11 12">DSM 24233</strain>
    </source>
</reference>
<feature type="transmembrane region" description="Helical" evidence="8">
    <location>
        <begin position="105"/>
        <end position="125"/>
    </location>
</feature>
<feature type="transmembrane region" description="Helical" evidence="8">
    <location>
        <begin position="369"/>
        <end position="391"/>
    </location>
</feature>
<feature type="transmembrane region" description="Helical" evidence="8">
    <location>
        <begin position="778"/>
        <end position="797"/>
    </location>
</feature>
<feature type="transmembrane region" description="Helical" evidence="8">
    <location>
        <begin position="448"/>
        <end position="468"/>
    </location>
</feature>
<feature type="transmembrane region" description="Helical" evidence="8">
    <location>
        <begin position="283"/>
        <end position="301"/>
    </location>
</feature>
<feature type="transmembrane region" description="Helical" evidence="8">
    <location>
        <begin position="755"/>
        <end position="772"/>
    </location>
</feature>
<evidence type="ECO:0000256" key="6">
    <source>
        <dbReference type="ARBA" id="ARBA00023136"/>
    </source>
</evidence>
<feature type="transmembrane region" description="Helical" evidence="8">
    <location>
        <begin position="1026"/>
        <end position="1044"/>
    </location>
</feature>
<comment type="caution">
    <text evidence="11">The sequence shown here is derived from an EMBL/GenBank/DDBJ whole genome shotgun (WGS) entry which is preliminary data.</text>
</comment>
<feature type="transmembrane region" description="Helical" evidence="8">
    <location>
        <begin position="29"/>
        <end position="47"/>
    </location>
</feature>
<evidence type="ECO:0000256" key="8">
    <source>
        <dbReference type="SAM" id="Phobius"/>
    </source>
</evidence>
<dbReference type="GO" id="GO:0005886">
    <property type="term" value="C:plasma membrane"/>
    <property type="evidence" value="ECO:0007669"/>
    <property type="project" value="UniProtKB-SubCell"/>
</dbReference>
<feature type="domain" description="NADH:quinone oxidoreductase/Mrp antiporter transmembrane" evidence="9">
    <location>
        <begin position="2"/>
        <end position="113"/>
    </location>
</feature>
<proteinExistence type="predicted"/>
<dbReference type="InterPro" id="IPR001516">
    <property type="entry name" value="Proton_antipo_N"/>
</dbReference>
<dbReference type="Proteomes" id="UP000580856">
    <property type="component" value="Unassembled WGS sequence"/>
</dbReference>
<keyword evidence="2" id="KW-1003">Cell membrane</keyword>
<dbReference type="InterPro" id="IPR001750">
    <property type="entry name" value="ND/Mrp_TM"/>
</dbReference>
<accession>A0A846QMM7</accession>
<dbReference type="Pfam" id="PF00361">
    <property type="entry name" value="Proton_antipo_M"/>
    <property type="match status" value="3"/>
</dbReference>
<keyword evidence="12" id="KW-1185">Reference proteome</keyword>
<sequence length="1234" mass="131513">MSCVAEVGVTLVGFGAGSFTGIAGGALHLFYQLSIRALALVTLYAMYRKVGSFDLDRLRGMHASSPLMAYCFGFAMFAALGFTPFKGAVSRLAVVYGAIETGHLLSAILVLAGSIVAVWYTLKIVQAICFETSDAADAAKESAPEAMSPLTLLAGGLALLVAFTHAMPESLIHMVEGWVAASYDVPQNMPHFESPWPMAAVVPYVGGFLLLLVSRFAPKVVAGFRVRESLAVLLSGLSLVLVLATDAPTPLSGFFALIMAFIGLAVTSYSIGYMEGKENTDRYWFFLLLMQGSLVGLCMAGDLGSLYCFWELMTFTSYFLVIHEQTDAAIKAGFKYFFMCASGAYAMLFGLLLLHAQTGTFELAALPQAAATLAPGAAAGILFACLIGFAVKAGLMPLHSWLPEAHPVAPSSISAPLSGILTKTGIYGIVLVGFGIMGSGVMNGTTGALHIGSLLSLVGAVTLLYGEVMALRQTNVKRMLAYSTMAQVGEITVTLGLGTYLSVVGGLAHVMNHAIMKNLLFLCIGVVIMRAGSYSIDKLKGMGRVMPVTGVCFLMATLSVMGLPPFGGFASKFLMVYACLDSGNMLLACAILGGGLIGVLYYMRLVRIMFFEKYEGPAVAEAPATCLAPMAVLAFLTLYMGINPQALLGYVVPVADTLVASGKLAAQPLPDLSVPWPAFALIPMLGGIVPYFMRKDLEKCGWASVGVLVLSFVAVLFYWGSLDTVSLCYALLIVLMGILNTVYSVSYMDHSHTQWRYFSFLLLMIGGLLGVAGSNSLFSFFMFWEIMSSWTLYFVIIHEETEASLREGFKYFIFNVLGATFMFFGIVLLSSAAGSFEIGVLAKSLGQMPGYVGYTSMALIAIGFAMKAAMLPVRIDIWMHPATAPTPVSGYISSVLLKSGPFGLLKLFFILGGAGFFAGKSGIWGQPTIMYALAWVAGITIFYAAAMAVIQSGLKRMLIYSTVSQLGYIVLGICAGTSLTVSAGLLHFANHMFFKNLAFLCAGAIMYRTHADSLNQLSGIGRKMPLTLTVFAIAAFSAIGVPPFNGFTSKWMLYHGLMAEDEILLALLSLTGSVLTMAYFVKFLHSAFFGQPSEKLAHVTEVPKNMRVPMMILAGGCVLFGVFPGMLLAPINAIIADAGFAPLDISLGGVVSGAGSWNAVDTAILMGLAYGAARLVLHFMSKKERTNAIHTCGVNDLGPKELNISADNLYEPAITVLRQWISVPASLLAFNRKG</sequence>
<feature type="transmembrane region" description="Helical" evidence="8">
    <location>
        <begin position="809"/>
        <end position="831"/>
    </location>
</feature>
<dbReference type="GO" id="GO:0016829">
    <property type="term" value="F:lyase activity"/>
    <property type="evidence" value="ECO:0007669"/>
    <property type="project" value="UniProtKB-KW"/>
</dbReference>
<feature type="transmembrane region" description="Helical" evidence="8">
    <location>
        <begin position="229"/>
        <end position="245"/>
    </location>
</feature>
<gene>
    <name evidence="11" type="ORF">GGQ74_000144</name>
</gene>
<dbReference type="GO" id="GO:0042773">
    <property type="term" value="P:ATP synthesis coupled electron transport"/>
    <property type="evidence" value="ECO:0007669"/>
    <property type="project" value="InterPro"/>
</dbReference>
<feature type="transmembrane region" description="Helical" evidence="8">
    <location>
        <begin position="424"/>
        <end position="442"/>
    </location>
</feature>
<dbReference type="Pfam" id="PF00662">
    <property type="entry name" value="Proton_antipo_N"/>
    <property type="match status" value="1"/>
</dbReference>
<dbReference type="EMBL" id="JAATJA010000001">
    <property type="protein sequence ID" value="NJB66504.1"/>
    <property type="molecule type" value="Genomic_DNA"/>
</dbReference>
<feature type="transmembrane region" description="Helical" evidence="8">
    <location>
        <begin position="985"/>
        <end position="1005"/>
    </location>
</feature>
<feature type="transmembrane region" description="Helical" evidence="8">
    <location>
        <begin position="251"/>
        <end position="271"/>
    </location>
</feature>
<dbReference type="PANTHER" id="PTHR42682">
    <property type="entry name" value="HYDROGENASE-4 COMPONENT F"/>
    <property type="match status" value="1"/>
</dbReference>
<feature type="transmembrane region" description="Helical" evidence="8">
    <location>
        <begin position="929"/>
        <end position="950"/>
    </location>
</feature>
<dbReference type="GO" id="GO:0008137">
    <property type="term" value="F:NADH dehydrogenase (ubiquinone) activity"/>
    <property type="evidence" value="ECO:0007669"/>
    <property type="project" value="InterPro"/>
</dbReference>
<feature type="transmembrane region" description="Helical" evidence="8">
    <location>
        <begin position="146"/>
        <end position="167"/>
    </location>
</feature>
<dbReference type="PANTHER" id="PTHR42682:SF4">
    <property type="entry name" value="NADH-UBIQUINONE_PLASTOQUINONE"/>
    <property type="match status" value="1"/>
</dbReference>
<feature type="transmembrane region" description="Helical" evidence="8">
    <location>
        <begin position="904"/>
        <end position="923"/>
    </location>
</feature>
<evidence type="ECO:0000256" key="5">
    <source>
        <dbReference type="ARBA" id="ARBA00023002"/>
    </source>
</evidence>
<feature type="transmembrane region" description="Helical" evidence="8">
    <location>
        <begin position="1155"/>
        <end position="1177"/>
    </location>
</feature>
<feature type="transmembrane region" description="Helical" evidence="8">
    <location>
        <begin position="196"/>
        <end position="217"/>
    </location>
</feature>
<dbReference type="GO" id="GO:0016491">
    <property type="term" value="F:oxidoreductase activity"/>
    <property type="evidence" value="ECO:0007669"/>
    <property type="project" value="UniProtKB-KW"/>
</dbReference>
<comment type="subcellular location">
    <subcellularLocation>
        <location evidence="1">Cell membrane</location>
        <topology evidence="1">Multi-pass membrane protein</topology>
    </subcellularLocation>
    <subcellularLocation>
        <location evidence="7">Membrane</location>
        <topology evidence="7">Multi-pass membrane protein</topology>
    </subcellularLocation>
</comment>
<evidence type="ECO:0000313" key="12">
    <source>
        <dbReference type="Proteomes" id="UP000580856"/>
    </source>
</evidence>
<feature type="transmembrane region" description="Helical" evidence="8">
    <location>
        <begin position="67"/>
        <end position="85"/>
    </location>
</feature>
<feature type="transmembrane region" description="Helical" evidence="8">
    <location>
        <begin position="851"/>
        <end position="870"/>
    </location>
</feature>